<sequence length="188" mass="20389">MIVRLYLDKDDELAQHLTNTLNSPLDWPGGGELDTEHVAKIAAAAACDVSYDQAANGHLVDLFAALPLPGTAEGREFWASLRQAGGSAALNIVPANAGGPFFDRLIDGNETGIAGRVLSFLEGLNDDEHDAVAEVIGGALDIFGGARYLGKLWLRDAETTAWHVLLARRRMHKTAEDRERFLQAWRNA</sequence>
<name>A0ABY3WE74_9ACTN</name>
<evidence type="ECO:0000313" key="2">
    <source>
        <dbReference type="Proteomes" id="UP000828924"/>
    </source>
</evidence>
<dbReference type="EMBL" id="CP071872">
    <property type="protein sequence ID" value="UNM10510.1"/>
    <property type="molecule type" value="Genomic_DNA"/>
</dbReference>
<organism evidence="1 2">
    <name type="scientific">Streptomyces formicae</name>
    <dbReference type="NCBI Taxonomy" id="1616117"/>
    <lineage>
        <taxon>Bacteria</taxon>
        <taxon>Bacillati</taxon>
        <taxon>Actinomycetota</taxon>
        <taxon>Actinomycetes</taxon>
        <taxon>Kitasatosporales</taxon>
        <taxon>Streptomycetaceae</taxon>
        <taxon>Streptomyces</taxon>
    </lineage>
</organism>
<keyword evidence="2" id="KW-1185">Reference proteome</keyword>
<dbReference type="RefSeq" id="WP_242329015.1">
    <property type="nucleotide sequence ID" value="NZ_CP071872.1"/>
</dbReference>
<evidence type="ECO:0000313" key="1">
    <source>
        <dbReference type="EMBL" id="UNM10510.1"/>
    </source>
</evidence>
<reference evidence="1 2" key="1">
    <citation type="submission" date="2021-03" db="EMBL/GenBank/DDBJ databases">
        <title>Complete genome of Streptomyces formicae strain 1H-GS9 (DSM 100524).</title>
        <authorList>
            <person name="Atanasov K.E."/>
            <person name="Altabella T."/>
            <person name="Ferrer A."/>
        </authorList>
    </citation>
    <scope>NUCLEOTIDE SEQUENCE [LARGE SCALE GENOMIC DNA]</scope>
    <source>
        <strain evidence="1 2">1H-GS9</strain>
    </source>
</reference>
<proteinExistence type="predicted"/>
<protein>
    <submittedName>
        <fullName evidence="1">Uncharacterized protein</fullName>
    </submittedName>
</protein>
<accession>A0ABY3WE74</accession>
<gene>
    <name evidence="1" type="ORF">J4032_02405</name>
</gene>
<dbReference type="Proteomes" id="UP000828924">
    <property type="component" value="Chromosome"/>
</dbReference>